<sequence length="85" mass="10150">MYIYLENNFFIPLNEIIAIVDYEKFTESENGKDFFEINKKNIINISKNKKSMVITDTYSYVSSYRLRALYSRGKEFERLKTGKVK</sequence>
<dbReference type="AlphaFoldDB" id="A0AAU9D0E9"/>
<accession>A0AAU9D0E9</accession>
<dbReference type="Proteomes" id="UP001321582">
    <property type="component" value="Chromosome"/>
</dbReference>
<keyword evidence="2" id="KW-1185">Reference proteome</keyword>
<reference evidence="1 2" key="1">
    <citation type="submission" date="2022-11" db="EMBL/GenBank/DDBJ databases">
        <title>Haliovirga abyssi gen. nov., sp. nov., a mesophilic fermentative bacterium isolated from the Iheya North hydrothermal field and the proposal of Haliovirgaceae fam. nov.</title>
        <authorList>
            <person name="Miyazaki U."/>
            <person name="Tame A."/>
            <person name="Miyazaki J."/>
            <person name="Takai K."/>
            <person name="Sawayama S."/>
            <person name="Kitajima M."/>
            <person name="Okamoto A."/>
            <person name="Nakagawa S."/>
        </authorList>
    </citation>
    <scope>NUCLEOTIDE SEQUENCE [LARGE SCALE GENOMIC DNA]</scope>
    <source>
        <strain evidence="1 2">IC12</strain>
    </source>
</reference>
<protein>
    <recommendedName>
        <fullName evidence="3">DUF370 domain-containing protein</fullName>
    </recommendedName>
</protein>
<dbReference type="EMBL" id="AP027059">
    <property type="protein sequence ID" value="BDU49436.1"/>
    <property type="molecule type" value="Genomic_DNA"/>
</dbReference>
<evidence type="ECO:0008006" key="3">
    <source>
        <dbReference type="Google" id="ProtNLM"/>
    </source>
</evidence>
<proteinExistence type="predicted"/>
<organism evidence="1 2">
    <name type="scientific">Haliovirga abyssi</name>
    <dbReference type="NCBI Taxonomy" id="2996794"/>
    <lineage>
        <taxon>Bacteria</taxon>
        <taxon>Fusobacteriati</taxon>
        <taxon>Fusobacteriota</taxon>
        <taxon>Fusobacteriia</taxon>
        <taxon>Fusobacteriales</taxon>
        <taxon>Haliovirgaceae</taxon>
        <taxon>Haliovirga</taxon>
    </lineage>
</organism>
<dbReference type="RefSeq" id="WP_307904395.1">
    <property type="nucleotide sequence ID" value="NZ_AP027059.1"/>
</dbReference>
<evidence type="ECO:0000313" key="2">
    <source>
        <dbReference type="Proteomes" id="UP001321582"/>
    </source>
</evidence>
<dbReference type="KEGG" id="haby:HLVA_00050"/>
<dbReference type="NCBIfam" id="NF046065">
    <property type="entry name" value="MtxRegRemB"/>
    <property type="match status" value="1"/>
</dbReference>
<evidence type="ECO:0000313" key="1">
    <source>
        <dbReference type="EMBL" id="BDU49436.1"/>
    </source>
</evidence>
<gene>
    <name evidence="1" type="ORF">HLVA_00050</name>
</gene>
<name>A0AAU9D0E9_9FUSO</name>